<sequence>MVAKQKISLEGLYYKVQKMEKEIAELRSLLSTQQFTKEGKRQKVCKIIDEVKRRGKLNRDQVLALFQHSFTRQYAIELMQLASKNGGLVLLPGGGKKQTVLIDTTKKPHMLAFGAVHEEFLKKPKGSELSIKGVIRRFNLTHEQTVMFIKAMLRTGRYRILSPKTQRGLTFEEADFLAGDWRIRRLK</sequence>
<comment type="caution">
    <text evidence="1">The sequence shown here is derived from an EMBL/GenBank/DDBJ whole genome shotgun (WGS) entry which is preliminary data.</text>
</comment>
<gene>
    <name evidence="1" type="ORF">DRO07_01725</name>
</gene>
<name>A0A497JIX5_9ARCH</name>
<organism evidence="1 2">
    <name type="scientific">Candidatus Iainarchaeum sp</name>
    <dbReference type="NCBI Taxonomy" id="3101447"/>
    <lineage>
        <taxon>Archaea</taxon>
        <taxon>Candidatus Iainarchaeota</taxon>
        <taxon>Candidatus Iainarchaeia</taxon>
        <taxon>Candidatus Iainarchaeales</taxon>
        <taxon>Candidatus Iainarchaeaceae</taxon>
        <taxon>Candidatus Iainarchaeum</taxon>
    </lineage>
</organism>
<reference evidence="1 2" key="1">
    <citation type="submission" date="2018-06" db="EMBL/GenBank/DDBJ databases">
        <title>Extensive metabolic versatility and redundancy in microbially diverse, dynamic hydrothermal sediments.</title>
        <authorList>
            <person name="Dombrowski N."/>
            <person name="Teske A."/>
            <person name="Baker B.J."/>
        </authorList>
    </citation>
    <scope>NUCLEOTIDE SEQUENCE [LARGE SCALE GENOMIC DNA]</scope>
    <source>
        <strain evidence="1">B9_G13</strain>
    </source>
</reference>
<accession>A0A497JIX5</accession>
<evidence type="ECO:0000313" key="1">
    <source>
        <dbReference type="EMBL" id="RLG69740.1"/>
    </source>
</evidence>
<dbReference type="EMBL" id="QMWO01000050">
    <property type="protein sequence ID" value="RLG69740.1"/>
    <property type="molecule type" value="Genomic_DNA"/>
</dbReference>
<dbReference type="AlphaFoldDB" id="A0A497JIX5"/>
<evidence type="ECO:0000313" key="2">
    <source>
        <dbReference type="Proteomes" id="UP000277633"/>
    </source>
</evidence>
<proteinExistence type="predicted"/>
<dbReference type="Proteomes" id="UP000277633">
    <property type="component" value="Unassembled WGS sequence"/>
</dbReference>
<protein>
    <submittedName>
        <fullName evidence="1">Uncharacterized protein</fullName>
    </submittedName>
</protein>